<keyword evidence="2 6" id="KW-0349">Heme</keyword>
<dbReference type="InterPro" id="IPR050597">
    <property type="entry name" value="Cytochrome_c_Oxidase_Subunit"/>
</dbReference>
<evidence type="ECO:0000256" key="5">
    <source>
        <dbReference type="ARBA" id="ARBA00023004"/>
    </source>
</evidence>
<keyword evidence="1" id="KW-0813">Transport</keyword>
<evidence type="ECO:0000256" key="3">
    <source>
        <dbReference type="ARBA" id="ARBA00022723"/>
    </source>
</evidence>
<dbReference type="Pfam" id="PF00034">
    <property type="entry name" value="Cytochrom_C"/>
    <property type="match status" value="1"/>
</dbReference>
<name>A0ABT9S527_9BURK</name>
<dbReference type="PROSITE" id="PS51007">
    <property type="entry name" value="CYTC"/>
    <property type="match status" value="1"/>
</dbReference>
<keyword evidence="10" id="KW-1185">Reference proteome</keyword>
<evidence type="ECO:0000256" key="6">
    <source>
        <dbReference type="PROSITE-ProRule" id="PRU00433"/>
    </source>
</evidence>
<feature type="domain" description="Cytochrome c" evidence="8">
    <location>
        <begin position="26"/>
        <end position="213"/>
    </location>
</feature>
<dbReference type="Proteomes" id="UP001226867">
    <property type="component" value="Unassembled WGS sequence"/>
</dbReference>
<dbReference type="RefSeq" id="WP_307689280.1">
    <property type="nucleotide sequence ID" value="NZ_JAUSRO010000005.1"/>
</dbReference>
<protein>
    <submittedName>
        <fullName evidence="9">Cytochrome c553</fullName>
    </submittedName>
</protein>
<evidence type="ECO:0000313" key="9">
    <source>
        <dbReference type="EMBL" id="MDP9899456.1"/>
    </source>
</evidence>
<dbReference type="PANTHER" id="PTHR33751:SF11">
    <property type="entry name" value="BLL4483 PROTEIN"/>
    <property type="match status" value="1"/>
</dbReference>
<sequence>MCAREWCAALLLAWVASAAPALAQQPSVAQGQQIAAQGTPQGVAACIGCHGALGEGNAAFPRLAGTGQAYLQAQLDAFADGSRKNPIMQPFAQKLSAPERTALAMYYSQLKAPFVAADTASPAPDDAGAWLATRGRWADQLPACAQCHAPGGSGVGTQFPPLAGLPVAYLTEQLQAWKAGTRPPGPLSLMPAVARKLSDKDIDAVAAYYADSAARTAVPAADTQRKGQQP</sequence>
<dbReference type="SUPFAM" id="SSF46626">
    <property type="entry name" value="Cytochrome c"/>
    <property type="match status" value="2"/>
</dbReference>
<gene>
    <name evidence="9" type="ORF">J2W36_001707</name>
</gene>
<evidence type="ECO:0000259" key="8">
    <source>
        <dbReference type="PROSITE" id="PS51007"/>
    </source>
</evidence>
<dbReference type="Pfam" id="PF13442">
    <property type="entry name" value="Cytochrome_CBB3"/>
    <property type="match status" value="1"/>
</dbReference>
<reference evidence="9 10" key="1">
    <citation type="submission" date="2023-07" db="EMBL/GenBank/DDBJ databases">
        <title>Sorghum-associated microbial communities from plants grown in Nebraska, USA.</title>
        <authorList>
            <person name="Schachtman D."/>
        </authorList>
    </citation>
    <scope>NUCLEOTIDE SEQUENCE [LARGE SCALE GENOMIC DNA]</scope>
    <source>
        <strain evidence="9 10">DS1607</strain>
    </source>
</reference>
<evidence type="ECO:0000256" key="2">
    <source>
        <dbReference type="ARBA" id="ARBA00022617"/>
    </source>
</evidence>
<keyword evidence="3 6" id="KW-0479">Metal-binding</keyword>
<evidence type="ECO:0000256" key="1">
    <source>
        <dbReference type="ARBA" id="ARBA00022448"/>
    </source>
</evidence>
<keyword evidence="7" id="KW-0732">Signal</keyword>
<proteinExistence type="predicted"/>
<keyword evidence="5 6" id="KW-0408">Iron</keyword>
<dbReference type="InterPro" id="IPR024167">
    <property type="entry name" value="Cytochrome_c4-like"/>
</dbReference>
<dbReference type="InterPro" id="IPR009056">
    <property type="entry name" value="Cyt_c-like_dom"/>
</dbReference>
<organism evidence="9 10">
    <name type="scientific">Variovorax ginsengisoli</name>
    <dbReference type="NCBI Taxonomy" id="363844"/>
    <lineage>
        <taxon>Bacteria</taxon>
        <taxon>Pseudomonadati</taxon>
        <taxon>Pseudomonadota</taxon>
        <taxon>Betaproteobacteria</taxon>
        <taxon>Burkholderiales</taxon>
        <taxon>Comamonadaceae</taxon>
        <taxon>Variovorax</taxon>
    </lineage>
</organism>
<keyword evidence="4" id="KW-0249">Electron transport</keyword>
<feature type="signal peptide" evidence="7">
    <location>
        <begin position="1"/>
        <end position="23"/>
    </location>
</feature>
<comment type="caution">
    <text evidence="9">The sequence shown here is derived from an EMBL/GenBank/DDBJ whole genome shotgun (WGS) entry which is preliminary data.</text>
</comment>
<dbReference type="EMBL" id="JAUSRO010000005">
    <property type="protein sequence ID" value="MDP9899456.1"/>
    <property type="molecule type" value="Genomic_DNA"/>
</dbReference>
<feature type="chain" id="PRO_5046352505" evidence="7">
    <location>
        <begin position="24"/>
        <end position="230"/>
    </location>
</feature>
<dbReference type="InterPro" id="IPR008168">
    <property type="entry name" value="Cyt_C_IC"/>
</dbReference>
<accession>A0ABT9S527</accession>
<evidence type="ECO:0000256" key="7">
    <source>
        <dbReference type="SAM" id="SignalP"/>
    </source>
</evidence>
<dbReference type="Gene3D" id="1.10.760.10">
    <property type="entry name" value="Cytochrome c-like domain"/>
    <property type="match status" value="2"/>
</dbReference>
<evidence type="ECO:0000256" key="4">
    <source>
        <dbReference type="ARBA" id="ARBA00022982"/>
    </source>
</evidence>
<dbReference type="PRINTS" id="PR00605">
    <property type="entry name" value="CYTCHROMECIC"/>
</dbReference>
<dbReference type="PANTHER" id="PTHR33751">
    <property type="entry name" value="CBB3-TYPE CYTOCHROME C OXIDASE SUBUNIT FIXP"/>
    <property type="match status" value="1"/>
</dbReference>
<evidence type="ECO:0000313" key="10">
    <source>
        <dbReference type="Proteomes" id="UP001226867"/>
    </source>
</evidence>
<dbReference type="InterPro" id="IPR036909">
    <property type="entry name" value="Cyt_c-like_dom_sf"/>
</dbReference>
<dbReference type="PIRSF" id="PIRSF000005">
    <property type="entry name" value="Cytochrome_c4"/>
    <property type="match status" value="1"/>
</dbReference>